<dbReference type="VEuPathDB" id="FungiDB:PV07_00956"/>
<proteinExistence type="predicted"/>
<organism evidence="1 2">
    <name type="scientific">Cladophialophora immunda</name>
    <dbReference type="NCBI Taxonomy" id="569365"/>
    <lineage>
        <taxon>Eukaryota</taxon>
        <taxon>Fungi</taxon>
        <taxon>Dikarya</taxon>
        <taxon>Ascomycota</taxon>
        <taxon>Pezizomycotina</taxon>
        <taxon>Eurotiomycetes</taxon>
        <taxon>Chaetothyriomycetidae</taxon>
        <taxon>Chaetothyriales</taxon>
        <taxon>Herpotrichiellaceae</taxon>
        <taxon>Cladophialophora</taxon>
    </lineage>
</organism>
<protein>
    <submittedName>
        <fullName evidence="1">Uncharacterized protein</fullName>
    </submittedName>
</protein>
<gene>
    <name evidence="1" type="ORF">PV07_00956</name>
</gene>
<dbReference type="EMBL" id="KN847040">
    <property type="protein sequence ID" value="KIW34160.1"/>
    <property type="molecule type" value="Genomic_DNA"/>
</dbReference>
<accession>A0A0D2CWB5</accession>
<dbReference type="Proteomes" id="UP000054466">
    <property type="component" value="Unassembled WGS sequence"/>
</dbReference>
<dbReference type="RefSeq" id="XP_016254376.1">
    <property type="nucleotide sequence ID" value="XM_016387448.1"/>
</dbReference>
<evidence type="ECO:0000313" key="1">
    <source>
        <dbReference type="EMBL" id="KIW34160.1"/>
    </source>
</evidence>
<evidence type="ECO:0000313" key="2">
    <source>
        <dbReference type="Proteomes" id="UP000054466"/>
    </source>
</evidence>
<dbReference type="GeneID" id="27340150"/>
<reference evidence="1 2" key="1">
    <citation type="submission" date="2015-01" db="EMBL/GenBank/DDBJ databases">
        <title>The Genome Sequence of Cladophialophora immunda CBS83496.</title>
        <authorList>
            <consortium name="The Broad Institute Genomics Platform"/>
            <person name="Cuomo C."/>
            <person name="de Hoog S."/>
            <person name="Gorbushina A."/>
            <person name="Stielow B."/>
            <person name="Teixiera M."/>
            <person name="Abouelleil A."/>
            <person name="Chapman S.B."/>
            <person name="Priest M."/>
            <person name="Young S.K."/>
            <person name="Wortman J."/>
            <person name="Nusbaum C."/>
            <person name="Birren B."/>
        </authorList>
    </citation>
    <scope>NUCLEOTIDE SEQUENCE [LARGE SCALE GENOMIC DNA]</scope>
    <source>
        <strain evidence="1 2">CBS 83496</strain>
    </source>
</reference>
<sequence>MHVAAPRDRLDTKSLSSPFVGLCYKVDCRTGLKGDGCHLHSSGRQHNIDTSHICLCHVSFWTRSFVSQSRSQKEVFHGHTLPYEVLGHPTKDIWEGHPVVCPPVRVDFSLSASQAQQGQVGWRGLTRLGRAYSQSDWI</sequence>
<dbReference type="AlphaFoldDB" id="A0A0D2CWB5"/>
<keyword evidence="2" id="KW-1185">Reference proteome</keyword>
<name>A0A0D2CWB5_9EURO</name>
<dbReference type="HOGENOM" id="CLU_1855061_0_0_1"/>